<feature type="region of interest" description="Disordered" evidence="1">
    <location>
        <begin position="81"/>
        <end position="124"/>
    </location>
</feature>
<evidence type="ECO:0000313" key="2">
    <source>
        <dbReference type="EMBL" id="EFA05654.1"/>
    </source>
</evidence>
<reference evidence="2 3" key="1">
    <citation type="journal article" date="2008" name="Nature">
        <title>The genome of the model beetle and pest Tribolium castaneum.</title>
        <authorList>
            <consortium name="Tribolium Genome Sequencing Consortium"/>
            <person name="Richards S."/>
            <person name="Gibbs R.A."/>
            <person name="Weinstock G.M."/>
            <person name="Brown S.J."/>
            <person name="Denell R."/>
            <person name="Beeman R.W."/>
            <person name="Gibbs R."/>
            <person name="Beeman R.W."/>
            <person name="Brown S.J."/>
            <person name="Bucher G."/>
            <person name="Friedrich M."/>
            <person name="Grimmelikhuijzen C.J."/>
            <person name="Klingler M."/>
            <person name="Lorenzen M."/>
            <person name="Richards S."/>
            <person name="Roth S."/>
            <person name="Schroder R."/>
            <person name="Tautz D."/>
            <person name="Zdobnov E.M."/>
            <person name="Muzny D."/>
            <person name="Gibbs R.A."/>
            <person name="Weinstock G.M."/>
            <person name="Attaway T."/>
            <person name="Bell S."/>
            <person name="Buhay C.J."/>
            <person name="Chandrabose M.N."/>
            <person name="Chavez D."/>
            <person name="Clerk-Blankenburg K.P."/>
            <person name="Cree A."/>
            <person name="Dao M."/>
            <person name="Davis C."/>
            <person name="Chacko J."/>
            <person name="Dinh H."/>
            <person name="Dugan-Rocha S."/>
            <person name="Fowler G."/>
            <person name="Garner T.T."/>
            <person name="Garnes J."/>
            <person name="Gnirke A."/>
            <person name="Hawes A."/>
            <person name="Hernandez J."/>
            <person name="Hines S."/>
            <person name="Holder M."/>
            <person name="Hume J."/>
            <person name="Jhangiani S.N."/>
            <person name="Joshi V."/>
            <person name="Khan Z.M."/>
            <person name="Jackson L."/>
            <person name="Kovar C."/>
            <person name="Kowis A."/>
            <person name="Lee S."/>
            <person name="Lewis L.R."/>
            <person name="Margolis J."/>
            <person name="Morgan M."/>
            <person name="Nazareth L.V."/>
            <person name="Nguyen N."/>
            <person name="Okwuonu G."/>
            <person name="Parker D."/>
            <person name="Richards S."/>
            <person name="Ruiz S.J."/>
            <person name="Santibanez J."/>
            <person name="Savard J."/>
            <person name="Scherer S.E."/>
            <person name="Schneider B."/>
            <person name="Sodergren E."/>
            <person name="Tautz D."/>
            <person name="Vattahil S."/>
            <person name="Villasana D."/>
            <person name="White C.S."/>
            <person name="Wright R."/>
            <person name="Park Y."/>
            <person name="Beeman R.W."/>
            <person name="Lord J."/>
            <person name="Oppert B."/>
            <person name="Lorenzen M."/>
            <person name="Brown S."/>
            <person name="Wang L."/>
            <person name="Savard J."/>
            <person name="Tautz D."/>
            <person name="Richards S."/>
            <person name="Weinstock G."/>
            <person name="Gibbs R.A."/>
            <person name="Liu Y."/>
            <person name="Worley K."/>
            <person name="Weinstock G."/>
            <person name="Elsik C.G."/>
            <person name="Reese J.T."/>
            <person name="Elhaik E."/>
            <person name="Landan G."/>
            <person name="Graur D."/>
            <person name="Arensburger P."/>
            <person name="Atkinson P."/>
            <person name="Beeman R.W."/>
            <person name="Beidler J."/>
            <person name="Brown S.J."/>
            <person name="Demuth J.P."/>
            <person name="Drury D.W."/>
            <person name="Du Y.Z."/>
            <person name="Fujiwara H."/>
            <person name="Lorenzen M."/>
            <person name="Maselli V."/>
            <person name="Osanai M."/>
            <person name="Park Y."/>
            <person name="Robertson H.M."/>
            <person name="Tu Z."/>
            <person name="Wang J.J."/>
            <person name="Wang S."/>
            <person name="Richards S."/>
            <person name="Song H."/>
            <person name="Zhang L."/>
            <person name="Sodergren E."/>
            <person name="Werner D."/>
            <person name="Stanke M."/>
            <person name="Morgenstern B."/>
            <person name="Solovyev V."/>
            <person name="Kosarev P."/>
            <person name="Brown G."/>
            <person name="Chen H.C."/>
            <person name="Ermolaeva O."/>
            <person name="Hlavina W."/>
            <person name="Kapustin Y."/>
            <person name="Kiryutin B."/>
            <person name="Kitts P."/>
            <person name="Maglott D."/>
            <person name="Pruitt K."/>
            <person name="Sapojnikov V."/>
            <person name="Souvorov A."/>
            <person name="Mackey A.J."/>
            <person name="Waterhouse R.M."/>
            <person name="Wyder S."/>
            <person name="Zdobnov E.M."/>
            <person name="Zdobnov E.M."/>
            <person name="Wyder S."/>
            <person name="Kriventseva E.V."/>
            <person name="Kadowaki T."/>
            <person name="Bork P."/>
            <person name="Aranda M."/>
            <person name="Bao R."/>
            <person name="Beermann A."/>
            <person name="Berns N."/>
            <person name="Bolognesi R."/>
            <person name="Bonneton F."/>
            <person name="Bopp D."/>
            <person name="Brown S.J."/>
            <person name="Bucher G."/>
            <person name="Butts T."/>
            <person name="Chaumot A."/>
            <person name="Denell R.E."/>
            <person name="Ferrier D.E."/>
            <person name="Friedrich M."/>
            <person name="Gordon C.M."/>
            <person name="Jindra M."/>
            <person name="Klingler M."/>
            <person name="Lan Q."/>
            <person name="Lattorff H.M."/>
            <person name="Laudet V."/>
            <person name="von Levetsow C."/>
            <person name="Liu Z."/>
            <person name="Lutz R."/>
            <person name="Lynch J.A."/>
            <person name="da Fonseca R.N."/>
            <person name="Posnien N."/>
            <person name="Reuter R."/>
            <person name="Roth S."/>
            <person name="Savard J."/>
            <person name="Schinko J.B."/>
            <person name="Schmitt C."/>
            <person name="Schoppmeier M."/>
            <person name="Schroder R."/>
            <person name="Shippy T.D."/>
            <person name="Simonnet F."/>
            <person name="Marques-Souza H."/>
            <person name="Tautz D."/>
            <person name="Tomoyasu Y."/>
            <person name="Trauner J."/>
            <person name="Van der Zee M."/>
            <person name="Vervoort M."/>
            <person name="Wittkopp N."/>
            <person name="Wimmer E.A."/>
            <person name="Yang X."/>
            <person name="Jones A.K."/>
            <person name="Sattelle D.B."/>
            <person name="Ebert P.R."/>
            <person name="Nelson D."/>
            <person name="Scott J.G."/>
            <person name="Beeman R.W."/>
            <person name="Muthukrishnan S."/>
            <person name="Kramer K.J."/>
            <person name="Arakane Y."/>
            <person name="Beeman R.W."/>
            <person name="Zhu Q."/>
            <person name="Hogenkamp D."/>
            <person name="Dixit R."/>
            <person name="Oppert B."/>
            <person name="Jiang H."/>
            <person name="Zou Z."/>
            <person name="Marshall J."/>
            <person name="Elpidina E."/>
            <person name="Vinokurov K."/>
            <person name="Oppert C."/>
            <person name="Zou Z."/>
            <person name="Evans J."/>
            <person name="Lu Z."/>
            <person name="Zhao P."/>
            <person name="Sumathipala N."/>
            <person name="Altincicek B."/>
            <person name="Vilcinskas A."/>
            <person name="Williams M."/>
            <person name="Hultmark D."/>
            <person name="Hetru C."/>
            <person name="Jiang H."/>
            <person name="Grimmelikhuijzen C.J."/>
            <person name="Hauser F."/>
            <person name="Cazzamali G."/>
            <person name="Williamson M."/>
            <person name="Park Y."/>
            <person name="Li B."/>
            <person name="Tanaka Y."/>
            <person name="Predel R."/>
            <person name="Neupert S."/>
            <person name="Schachtner J."/>
            <person name="Verleyen P."/>
            <person name="Raible F."/>
            <person name="Bork P."/>
            <person name="Friedrich M."/>
            <person name="Walden K.K."/>
            <person name="Robertson H.M."/>
            <person name="Angeli S."/>
            <person name="Foret S."/>
            <person name="Bucher G."/>
            <person name="Schuetz S."/>
            <person name="Maleszka R."/>
            <person name="Wimmer E.A."/>
            <person name="Beeman R.W."/>
            <person name="Lorenzen M."/>
            <person name="Tomoyasu Y."/>
            <person name="Miller S.C."/>
            <person name="Grossmann D."/>
            <person name="Bucher G."/>
        </authorList>
    </citation>
    <scope>NUCLEOTIDE SEQUENCE [LARGE SCALE GENOMIC DNA]</scope>
    <source>
        <strain evidence="2 3">Georgia GA2</strain>
    </source>
</reference>
<organism evidence="2 3">
    <name type="scientific">Tribolium castaneum</name>
    <name type="common">Red flour beetle</name>
    <dbReference type="NCBI Taxonomy" id="7070"/>
    <lineage>
        <taxon>Eukaryota</taxon>
        <taxon>Metazoa</taxon>
        <taxon>Ecdysozoa</taxon>
        <taxon>Arthropoda</taxon>
        <taxon>Hexapoda</taxon>
        <taxon>Insecta</taxon>
        <taxon>Pterygota</taxon>
        <taxon>Neoptera</taxon>
        <taxon>Endopterygota</taxon>
        <taxon>Coleoptera</taxon>
        <taxon>Polyphaga</taxon>
        <taxon>Cucujiformia</taxon>
        <taxon>Tenebrionidae</taxon>
        <taxon>Tenebrionidae incertae sedis</taxon>
        <taxon>Tribolium</taxon>
    </lineage>
</organism>
<protein>
    <submittedName>
        <fullName evidence="2">Uncharacterized protein</fullName>
    </submittedName>
</protein>
<feature type="compositionally biased region" description="Polar residues" evidence="1">
    <location>
        <begin position="100"/>
        <end position="112"/>
    </location>
</feature>
<dbReference type="Proteomes" id="UP000007266">
    <property type="component" value="Linkage group 6"/>
</dbReference>
<dbReference type="InParanoid" id="D2A4F3"/>
<reference evidence="2 3" key="2">
    <citation type="journal article" date="2010" name="Nucleic Acids Res.">
        <title>BeetleBase in 2010: revisions to provide comprehensive genomic information for Tribolium castaneum.</title>
        <authorList>
            <person name="Kim H.S."/>
            <person name="Murphy T."/>
            <person name="Xia J."/>
            <person name="Caragea D."/>
            <person name="Park Y."/>
            <person name="Beeman R.W."/>
            <person name="Lorenzen M.D."/>
            <person name="Butcher S."/>
            <person name="Manak J.R."/>
            <person name="Brown S.J."/>
        </authorList>
    </citation>
    <scope>GENOME REANNOTATION</scope>
    <source>
        <strain evidence="2 3">Georgia GA2</strain>
    </source>
</reference>
<dbReference type="EMBL" id="KQ971349">
    <property type="protein sequence ID" value="EFA05654.1"/>
    <property type="molecule type" value="Genomic_DNA"/>
</dbReference>
<dbReference type="HOGENOM" id="CLU_1621167_0_0_1"/>
<dbReference type="AlphaFoldDB" id="D2A4F3"/>
<sequence>MEQSSPSSHRKQSVFQAFLIDFKEHSSVFGRVKFNVSALSPVPPSPGFTHRVSALTVIAQPLDCLLSEVTVKSKSEHCKSFHNGERASTPLQGPGETLTKKNPQLTHNSTSVFCKPPKNASPKQTYSLPYGQTNFATPITNSRHYTESHKTHSTTFTHTLTIKL</sequence>
<evidence type="ECO:0000313" key="3">
    <source>
        <dbReference type="Proteomes" id="UP000007266"/>
    </source>
</evidence>
<keyword evidence="3" id="KW-1185">Reference proteome</keyword>
<accession>D2A4F3</accession>
<evidence type="ECO:0000256" key="1">
    <source>
        <dbReference type="SAM" id="MobiDB-lite"/>
    </source>
</evidence>
<gene>
    <name evidence="2" type="primary">GLEAN_15865</name>
    <name evidence="2" type="ORF">TcasGA2_TC015865</name>
</gene>
<name>D2A4F3_TRICA</name>
<proteinExistence type="predicted"/>